<dbReference type="Proteomes" id="UP000253426">
    <property type="component" value="Unassembled WGS sequence"/>
</dbReference>
<protein>
    <recommendedName>
        <fullName evidence="4">Outer membrane beta-barrel porin/alpha-amylase</fullName>
    </recommendedName>
</protein>
<keyword evidence="1" id="KW-0732">Signal</keyword>
<feature type="signal peptide" evidence="1">
    <location>
        <begin position="1"/>
        <end position="26"/>
    </location>
</feature>
<organism evidence="2 3">
    <name type="scientific">Roseimicrobium gellanilyticum</name>
    <dbReference type="NCBI Taxonomy" id="748857"/>
    <lineage>
        <taxon>Bacteria</taxon>
        <taxon>Pseudomonadati</taxon>
        <taxon>Verrucomicrobiota</taxon>
        <taxon>Verrucomicrobiia</taxon>
        <taxon>Verrucomicrobiales</taxon>
        <taxon>Verrucomicrobiaceae</taxon>
        <taxon>Roseimicrobium</taxon>
    </lineage>
</organism>
<name>A0A366H288_9BACT</name>
<dbReference type="EMBL" id="QNRR01000022">
    <property type="protein sequence ID" value="RBP35353.1"/>
    <property type="molecule type" value="Genomic_DNA"/>
</dbReference>
<dbReference type="OrthoDB" id="9809066at2"/>
<dbReference type="RefSeq" id="WP_113962348.1">
    <property type="nucleotide sequence ID" value="NZ_QNRR01000022.1"/>
</dbReference>
<evidence type="ECO:0008006" key="4">
    <source>
        <dbReference type="Google" id="ProtNLM"/>
    </source>
</evidence>
<accession>A0A366H288</accession>
<comment type="caution">
    <text evidence="2">The sequence shown here is derived from an EMBL/GenBank/DDBJ whole genome shotgun (WGS) entry which is preliminary data.</text>
</comment>
<dbReference type="AlphaFoldDB" id="A0A366H288"/>
<sequence>MKRAHTLLIPALLGLAMGLCVPTSRAADPEASKHDLAKELKNPVSSLTLLPLQFNVEVGAGEGHPVGTTLNIEPVVPFKLNEDWRVITRVVAPVVYQESSIPGFDDAFGLSDIELSLFLAPVKKDGDSLVWGVGPIFEFPTTTDPLLGPEKWGFGPTVVLVKQTGCWTFGLLLNHLWSVGGAGPQDVSASFIDAWMSYTWRSGFAVNLESETTYDWEDSQATIPIRAGVSQLVTLGSQPIQFNLDGLYFFEHAPEGPEWGVSFTVTFVF</sequence>
<proteinExistence type="predicted"/>
<evidence type="ECO:0000313" key="3">
    <source>
        <dbReference type="Proteomes" id="UP000253426"/>
    </source>
</evidence>
<feature type="chain" id="PRO_5016926902" description="Outer membrane beta-barrel porin/alpha-amylase" evidence="1">
    <location>
        <begin position="27"/>
        <end position="269"/>
    </location>
</feature>
<keyword evidence="3" id="KW-1185">Reference proteome</keyword>
<evidence type="ECO:0000313" key="2">
    <source>
        <dbReference type="EMBL" id="RBP35353.1"/>
    </source>
</evidence>
<evidence type="ECO:0000256" key="1">
    <source>
        <dbReference type="SAM" id="SignalP"/>
    </source>
</evidence>
<gene>
    <name evidence="2" type="ORF">DES53_12220</name>
</gene>
<reference evidence="2 3" key="1">
    <citation type="submission" date="2018-06" db="EMBL/GenBank/DDBJ databases">
        <title>Genomic Encyclopedia of Type Strains, Phase IV (KMG-IV): sequencing the most valuable type-strain genomes for metagenomic binning, comparative biology and taxonomic classification.</title>
        <authorList>
            <person name="Goeker M."/>
        </authorList>
    </citation>
    <scope>NUCLEOTIDE SEQUENCE [LARGE SCALE GENOMIC DNA]</scope>
    <source>
        <strain evidence="2 3">DSM 25532</strain>
    </source>
</reference>